<protein>
    <submittedName>
        <fullName evidence="2">Lysosomal acid phosphatase</fullName>
    </submittedName>
</protein>
<dbReference type="AlphaFoldDB" id="A0A170ZMT4"/>
<dbReference type="SUPFAM" id="SSF53254">
    <property type="entry name" value="Phosphoglycerate mutase-like"/>
    <property type="match status" value="1"/>
</dbReference>
<dbReference type="InterPro" id="IPR000560">
    <property type="entry name" value="His_Pase_clade-2"/>
</dbReference>
<reference evidence="2" key="1">
    <citation type="submission" date="2016-04" db="EMBL/GenBank/DDBJ databases">
        <authorList>
            <person name="Calderon-Fernandez G.M.Sr."/>
        </authorList>
    </citation>
    <scope>NUCLEOTIDE SEQUENCE</scope>
    <source>
        <strain evidence="2">Int1</strain>
        <tissue evidence="2">Integument</tissue>
    </source>
</reference>
<accession>A0A170ZMT4</accession>
<name>A0A170ZMT4_TRIIF</name>
<proteinExistence type="inferred from homology"/>
<dbReference type="Gene3D" id="3.40.50.1240">
    <property type="entry name" value="Phosphoglycerate mutase-like"/>
    <property type="match status" value="1"/>
</dbReference>
<evidence type="ECO:0000313" key="2">
    <source>
        <dbReference type="EMBL" id="JAS01127.1"/>
    </source>
</evidence>
<sequence length="108" mass="12289">MLFLNLFSYSRTLPLKRLQSGPLLGEWLSHLESGKEGGPTLMYLYSGHDLTIINAMRSLGLMNSSPWIPDYGATLLLELNKQVDPNEKPYYTIKLLYLNSSTSENLMY</sequence>
<evidence type="ECO:0000256" key="1">
    <source>
        <dbReference type="ARBA" id="ARBA00005375"/>
    </source>
</evidence>
<dbReference type="EMBL" id="GEMB01002052">
    <property type="protein sequence ID" value="JAS01127.1"/>
    <property type="molecule type" value="Transcribed_RNA"/>
</dbReference>
<dbReference type="PANTHER" id="PTHR11567:SF19">
    <property type="entry name" value="GH19849P"/>
    <property type="match status" value="1"/>
</dbReference>
<dbReference type="InterPro" id="IPR029033">
    <property type="entry name" value="His_PPase_superfam"/>
</dbReference>
<comment type="similarity">
    <text evidence="1">Belongs to the histidine acid phosphatase family.</text>
</comment>
<dbReference type="InterPro" id="IPR050645">
    <property type="entry name" value="Histidine_acid_phosphatase"/>
</dbReference>
<dbReference type="GO" id="GO:0016791">
    <property type="term" value="F:phosphatase activity"/>
    <property type="evidence" value="ECO:0007669"/>
    <property type="project" value="TreeGrafter"/>
</dbReference>
<reference evidence="2" key="2">
    <citation type="journal article" date="2017" name="J. Med. Entomol.">
        <title>Transcriptome Analysis of the Triatoma infestans (Hemiptera: Reduviidae) Integument.</title>
        <authorList>
            <person name="Calderon-Fernandez G.M."/>
            <person name="Moriconi D.E."/>
            <person name="Dulbecco A.B."/>
            <person name="Juarez M.P."/>
        </authorList>
    </citation>
    <scope>NUCLEOTIDE SEQUENCE</scope>
    <source>
        <strain evidence="2">Int1</strain>
        <tissue evidence="2">Integument</tissue>
    </source>
</reference>
<dbReference type="Pfam" id="PF00328">
    <property type="entry name" value="His_Phos_2"/>
    <property type="match status" value="1"/>
</dbReference>
<dbReference type="PANTHER" id="PTHR11567">
    <property type="entry name" value="ACID PHOSPHATASE-RELATED"/>
    <property type="match status" value="1"/>
</dbReference>
<organism evidence="2">
    <name type="scientific">Triatoma infestans</name>
    <name type="common">Assassin bug</name>
    <dbReference type="NCBI Taxonomy" id="30076"/>
    <lineage>
        <taxon>Eukaryota</taxon>
        <taxon>Metazoa</taxon>
        <taxon>Ecdysozoa</taxon>
        <taxon>Arthropoda</taxon>
        <taxon>Hexapoda</taxon>
        <taxon>Insecta</taxon>
        <taxon>Pterygota</taxon>
        <taxon>Neoptera</taxon>
        <taxon>Paraneoptera</taxon>
        <taxon>Hemiptera</taxon>
        <taxon>Heteroptera</taxon>
        <taxon>Panheteroptera</taxon>
        <taxon>Cimicomorpha</taxon>
        <taxon>Reduviidae</taxon>
        <taxon>Triatominae</taxon>
        <taxon>Triatoma</taxon>
    </lineage>
</organism>